<proteinExistence type="predicted"/>
<dbReference type="KEGG" id="ala:BFG52_07420"/>
<evidence type="ECO:0000313" key="2">
    <source>
        <dbReference type="Proteomes" id="UP000093391"/>
    </source>
</evidence>
<reference evidence="1 2" key="1">
    <citation type="submission" date="2016-08" db="EMBL/GenBank/DDBJ databases">
        <authorList>
            <person name="Seilhamer J.J."/>
        </authorList>
    </citation>
    <scope>NUCLEOTIDE SEQUENCE [LARGE SCALE GENOMIC DNA]</scope>
    <source>
        <strain evidence="1 2">BRTC-1</strain>
    </source>
</reference>
<gene>
    <name evidence="1" type="ORF">BFG52_07420</name>
</gene>
<evidence type="ECO:0000313" key="1">
    <source>
        <dbReference type="EMBL" id="AOA58197.1"/>
    </source>
</evidence>
<dbReference type="Proteomes" id="UP000093391">
    <property type="component" value="Chromosome"/>
</dbReference>
<dbReference type="EMBL" id="CP016895">
    <property type="protein sequence ID" value="AOA58197.1"/>
    <property type="molecule type" value="Genomic_DNA"/>
</dbReference>
<accession>A0A1B2LZ39</accession>
<evidence type="ECO:0008006" key="3">
    <source>
        <dbReference type="Google" id="ProtNLM"/>
    </source>
</evidence>
<dbReference type="AlphaFoldDB" id="A0A1B2LZ39"/>
<organism evidence="1 2">
    <name type="scientific">Acinetobacter larvae</name>
    <dbReference type="NCBI Taxonomy" id="1789224"/>
    <lineage>
        <taxon>Bacteria</taxon>
        <taxon>Pseudomonadati</taxon>
        <taxon>Pseudomonadota</taxon>
        <taxon>Gammaproteobacteria</taxon>
        <taxon>Moraxellales</taxon>
        <taxon>Moraxellaceae</taxon>
        <taxon>Acinetobacter</taxon>
    </lineage>
</organism>
<protein>
    <recommendedName>
        <fullName evidence="3">DUF4222 domain-containing protein</fullName>
    </recommendedName>
</protein>
<dbReference type="STRING" id="1789224.BFG52_07420"/>
<name>A0A1B2LZ39_9GAMM</name>
<keyword evidence="2" id="KW-1185">Reference proteome</keyword>
<sequence length="71" mass="8077">MTKTDFKVGDLVVAINGDDRVFTFSSYMTDGRVLLKCKHGRSYCYSKHWFRPATAEEVAANRRLGVTNESE</sequence>